<dbReference type="InterPro" id="IPR056884">
    <property type="entry name" value="NPHP3-like_N"/>
</dbReference>
<evidence type="ECO:0000259" key="3">
    <source>
        <dbReference type="PROSITE" id="PS50837"/>
    </source>
</evidence>
<evidence type="ECO:0000256" key="1">
    <source>
        <dbReference type="ARBA" id="ARBA00022737"/>
    </source>
</evidence>
<evidence type="ECO:0000256" key="2">
    <source>
        <dbReference type="PROSITE-ProRule" id="PRU00221"/>
    </source>
</evidence>
<dbReference type="PANTHER" id="PTHR10039:SF5">
    <property type="entry name" value="NACHT DOMAIN-CONTAINING PROTEIN"/>
    <property type="match status" value="1"/>
</dbReference>
<dbReference type="HOGENOM" id="CLU_000288_6_16_1"/>
<keyword evidence="2" id="KW-0853">WD repeat</keyword>
<dbReference type="PROSITE" id="PS50082">
    <property type="entry name" value="WD_REPEATS_2"/>
    <property type="match status" value="3"/>
</dbReference>
<dbReference type="Pfam" id="PF24883">
    <property type="entry name" value="NPHP3_N"/>
    <property type="match status" value="1"/>
</dbReference>
<feature type="repeat" description="WD" evidence="2">
    <location>
        <begin position="818"/>
        <end position="849"/>
    </location>
</feature>
<dbReference type="InterPro" id="IPR007111">
    <property type="entry name" value="NACHT_NTPase"/>
</dbReference>
<dbReference type="PROSITE" id="PS50294">
    <property type="entry name" value="WD_REPEATS_REGION"/>
    <property type="match status" value="2"/>
</dbReference>
<dbReference type="PROSITE" id="PS50837">
    <property type="entry name" value="NACHT"/>
    <property type="match status" value="1"/>
</dbReference>
<dbReference type="Gene3D" id="3.40.50.300">
    <property type="entry name" value="P-loop containing nucleotide triphosphate hydrolases"/>
    <property type="match status" value="1"/>
</dbReference>
<dbReference type="InterPro" id="IPR001680">
    <property type="entry name" value="WD40_rpt"/>
</dbReference>
<name>A0A024S736_HYPJR</name>
<dbReference type="SMART" id="SM00320">
    <property type="entry name" value="WD40"/>
    <property type="match status" value="5"/>
</dbReference>
<dbReference type="InterPro" id="IPR015943">
    <property type="entry name" value="WD40/YVTN_repeat-like_dom_sf"/>
</dbReference>
<feature type="repeat" description="WD" evidence="2">
    <location>
        <begin position="604"/>
        <end position="645"/>
    </location>
</feature>
<dbReference type="Proteomes" id="UP000024376">
    <property type="component" value="Unassembled WGS sequence"/>
</dbReference>
<feature type="domain" description="NACHT" evidence="3">
    <location>
        <begin position="70"/>
        <end position="215"/>
    </location>
</feature>
<dbReference type="Pfam" id="PF00400">
    <property type="entry name" value="WD40"/>
    <property type="match status" value="3"/>
</dbReference>
<dbReference type="InterPro" id="IPR027417">
    <property type="entry name" value="P-loop_NTPase"/>
</dbReference>
<dbReference type="SUPFAM" id="SSF52540">
    <property type="entry name" value="P-loop containing nucleoside triphosphate hydrolases"/>
    <property type="match status" value="1"/>
</dbReference>
<dbReference type="EMBL" id="KI911153">
    <property type="protein sequence ID" value="ETS00306.1"/>
    <property type="molecule type" value="Genomic_DNA"/>
</dbReference>
<dbReference type="CDD" id="cd00200">
    <property type="entry name" value="WD40"/>
    <property type="match status" value="1"/>
</dbReference>
<dbReference type="InterPro" id="IPR036322">
    <property type="entry name" value="WD40_repeat_dom_sf"/>
</dbReference>
<evidence type="ECO:0000313" key="5">
    <source>
        <dbReference type="Proteomes" id="UP000024376"/>
    </source>
</evidence>
<proteinExistence type="predicted"/>
<dbReference type="SUPFAM" id="SSF50978">
    <property type="entry name" value="WD40 repeat-like"/>
    <property type="match status" value="2"/>
</dbReference>
<dbReference type="AlphaFoldDB" id="A0A024S736"/>
<dbReference type="OrthoDB" id="4896543at2759"/>
<gene>
    <name evidence="4" type="ORF">M419DRAFT_131898</name>
</gene>
<organism evidence="4 5">
    <name type="scientific">Hypocrea jecorina (strain ATCC 56765 / BCRC 32924 / NRRL 11460 / Rut C-30)</name>
    <name type="common">Trichoderma reesei</name>
    <dbReference type="NCBI Taxonomy" id="1344414"/>
    <lineage>
        <taxon>Eukaryota</taxon>
        <taxon>Fungi</taxon>
        <taxon>Dikarya</taxon>
        <taxon>Ascomycota</taxon>
        <taxon>Pezizomycotina</taxon>
        <taxon>Sordariomycetes</taxon>
        <taxon>Hypocreomycetidae</taxon>
        <taxon>Hypocreales</taxon>
        <taxon>Hypocreaceae</taxon>
        <taxon>Trichoderma</taxon>
    </lineage>
</organism>
<keyword evidence="1" id="KW-0677">Repeat</keyword>
<reference evidence="5" key="1">
    <citation type="journal article" date="2013" name="Ind. Biotechnol.">
        <title>Comparative genomics analysis of Trichoderma reesei strains.</title>
        <authorList>
            <person name="Koike H."/>
            <person name="Aerts A."/>
            <person name="LaButti K."/>
            <person name="Grigoriev I.V."/>
            <person name="Baker S.E."/>
        </authorList>
    </citation>
    <scope>NUCLEOTIDE SEQUENCE [LARGE SCALE GENOMIC DNA]</scope>
    <source>
        <strain evidence="5">ATCC 56765 / BCRC 32924 / NRRL 11460 / Rut C-30</strain>
    </source>
</reference>
<accession>A0A024S736</accession>
<dbReference type="KEGG" id="trr:M419DRAFT_131898"/>
<evidence type="ECO:0000313" key="4">
    <source>
        <dbReference type="EMBL" id="ETS00306.1"/>
    </source>
</evidence>
<sequence length="1101" mass="124732">MRDLLQELVKRLAQELGPQERRCLQDLHITDPRLDRDRIISTKGGLLQASYQWILEDSTVRHWRQERQKSLLWIKGDPGKGKTMMLCGLSQELEDAREGPSLLSYFFCQATVPTLNTATAVLRGLLYLLVIRHPSLFPHLQDAYEKVGDRKLFEGVNSWFALIKIFNKMMKDQLLQNSCFIIDALDECSDRDKLLDLIVDSCASTPGVKWILSSRKLRDIEAKFGRCEHSVVVDLEEHNDSTIDSVKKFIGSRLQKLELVEDNPNLQEKLRDIILQKSNRTFLWAALVIEELKNLETYEEESEVLQFLDKMPSGLPELYDRMIAQIRQMGSKLDRDRCFRILSTMATTYRPLNLTALPLLADLKGNLAKPETLRKLIQMCGSFLTIQDQTIYFIHQSAKDYLVQTGNHVIHHNIYHRSVEVLKSQGGLRANIYGLTYPGAKIEEISPPQPDPLEHIQYCCVYWLQHFCDSLEAIRAPETKVVEKVFTFLQQHLLHWFEALSLLKSLQAGILSLQRLLTLSTVSPPPYIHRSTSCDRFSNFFQDACRFCIHNRYIIETAPLQVYVSALIFSPRQSEIRQHFQSALSWIKLLPDVGDDWDSCLFTLEGHESRVVCVAFSDDSRFLASSAGDGTVRVWDPTTGDAIHAFPIMVESGVRFSDNSKWLASISSLELSVWDVEAGILRLYLDLHAYCPSNRFSGSSSFIWERSAIPIWDTTTGELVEKLPLGLDELFGTVCALSSGSKFLARKINHSQVQITSSLTGDVIHSLQGFVDEIVVIVFSPNSEYLALYYGRGFAQIWHITADDAILMPNTYYNVGPVAFSHDSKLVSFGYKDGSVRVWDLEDGIELQLHTGHIEPVNWVAFSKDSRFLATASNDWTVKLWTTTTAKQDLPVKHYGLEEKIIALSDDGKLTATGNKRGVIEVQNVIEALPLLAFSRDCKFLAIAAVRTHCSLFIDVRTLGGGPNPGFRVPEDLNVGETCLPTPLSIAFSPDSTCITVAYRSPNQSSSMDISVWDTHKGEWVQTLRCQLPYVPQYDSTYRLYLSETNIYLHNGTSSFKSAKKNSESGQLYGPFERITERSDYPPIGYSFESDTGWVSWNGKT</sequence>
<dbReference type="Gene3D" id="2.130.10.10">
    <property type="entry name" value="YVTN repeat-like/Quinoprotein amine dehydrogenase"/>
    <property type="match status" value="2"/>
</dbReference>
<protein>
    <recommendedName>
        <fullName evidence="3">NACHT domain-containing protein</fullName>
    </recommendedName>
</protein>
<feature type="repeat" description="WD" evidence="2">
    <location>
        <begin position="850"/>
        <end position="891"/>
    </location>
</feature>
<dbReference type="PANTHER" id="PTHR10039">
    <property type="entry name" value="AMELOGENIN"/>
    <property type="match status" value="1"/>
</dbReference>